<dbReference type="EMBL" id="CAFBML010000041">
    <property type="protein sequence ID" value="CAB4901583.1"/>
    <property type="molecule type" value="Genomic_DNA"/>
</dbReference>
<dbReference type="PANTHER" id="PTHR38657">
    <property type="entry name" value="SLR1343 PROTEIN"/>
    <property type="match status" value="1"/>
</dbReference>
<name>A0A6J7GBM7_9ZZZZ</name>
<dbReference type="Gene3D" id="1.10.10.1710">
    <property type="entry name" value="Deoxyribodipyrimidine photolyase-related"/>
    <property type="match status" value="1"/>
</dbReference>
<reference evidence="1" key="1">
    <citation type="submission" date="2020-05" db="EMBL/GenBank/DDBJ databases">
        <authorList>
            <person name="Chiriac C."/>
            <person name="Salcher M."/>
            <person name="Ghai R."/>
            <person name="Kavagutti S V."/>
        </authorList>
    </citation>
    <scope>NUCLEOTIDE SEQUENCE</scope>
</reference>
<proteinExistence type="predicted"/>
<protein>
    <submittedName>
        <fullName evidence="1">Unannotated protein</fullName>
    </submittedName>
</protein>
<dbReference type="Gene3D" id="1.10.579.10">
    <property type="entry name" value="DNA Cyclobutane Dipyrimidine Photolyase, subunit A, domain 3"/>
    <property type="match status" value="1"/>
</dbReference>
<sequence length="509" mass="57991">MVQGLGIGEVLLEEVQGLMKTRLIFIPFDHLNKDFGALKSANPKTDAIAMVESKRMTTGRPWNKQRLYFLVSSARHFAKEQEAAGFEVHYKKSADTPTGLKAIMKETGINQLVCAEPSSFVQYRQLKELGAEFVENDLFLTSRKLFTAWAETQKTYVMENFYRKQRLRLGILVKDGKPEGDAWNFDEDNRLPPPKNYSWDNYPETTPDKIDKEVAKELGMEPSAYWETTRAGALKRLKTFVDKHLEEFGPYEDAVTTESWSLHHSVISPYINNGLLHPGEVVDAVMARYKKGGVPLNSVEGFVRQVIGWREYINGMYWFLGEDYKTKNGLGAKRKLLPLFVEPSKTKMNCVAKEVEAIHNRGWTHHIPRLMILSNLGLITGTTPQEFLDWMREQFVDASEWVMVPNIIGMGVHADGGQMMTKPYAAGGAYISRMTNYCKGCAYNPKERTGDTACPFTTLYWDFLDRNSAAFAKNHRMFQQNNGLKRLSDLPEVRKRAQQVLQGLDKGEI</sequence>
<dbReference type="SUPFAM" id="SSF48173">
    <property type="entry name" value="Cryptochrome/photolyase FAD-binding domain"/>
    <property type="match status" value="1"/>
</dbReference>
<organism evidence="1">
    <name type="scientific">freshwater metagenome</name>
    <dbReference type="NCBI Taxonomy" id="449393"/>
    <lineage>
        <taxon>unclassified sequences</taxon>
        <taxon>metagenomes</taxon>
        <taxon>ecological metagenomes</taxon>
    </lineage>
</organism>
<dbReference type="InterPro" id="IPR036134">
    <property type="entry name" value="Crypto/Photolyase_FAD-like_sf"/>
</dbReference>
<dbReference type="InterPro" id="IPR014729">
    <property type="entry name" value="Rossmann-like_a/b/a_fold"/>
</dbReference>
<evidence type="ECO:0000313" key="1">
    <source>
        <dbReference type="EMBL" id="CAB4901583.1"/>
    </source>
</evidence>
<dbReference type="InterPro" id="IPR007357">
    <property type="entry name" value="PhrB-like"/>
</dbReference>
<dbReference type="AlphaFoldDB" id="A0A6J7GBM7"/>
<dbReference type="Gene3D" id="1.25.40.80">
    <property type="match status" value="1"/>
</dbReference>
<dbReference type="Gene3D" id="3.40.50.620">
    <property type="entry name" value="HUPs"/>
    <property type="match status" value="1"/>
</dbReference>
<dbReference type="InterPro" id="IPR052551">
    <property type="entry name" value="UV-DNA_repair_photolyase"/>
</dbReference>
<dbReference type="PANTHER" id="PTHR38657:SF1">
    <property type="entry name" value="SLR1343 PROTEIN"/>
    <property type="match status" value="1"/>
</dbReference>
<dbReference type="Pfam" id="PF04244">
    <property type="entry name" value="DPRP"/>
    <property type="match status" value="1"/>
</dbReference>
<gene>
    <name evidence="1" type="ORF">UFOPK3592_00486</name>
</gene>
<accession>A0A6J7GBM7</accession>